<feature type="domain" description="Histidine kinase" evidence="5">
    <location>
        <begin position="1532"/>
        <end position="1782"/>
    </location>
</feature>
<protein>
    <recommendedName>
        <fullName evidence="2">histidine kinase</fullName>
        <ecNumber evidence="2">2.7.13.3</ecNumber>
    </recommendedName>
</protein>
<feature type="coiled-coil region" evidence="4">
    <location>
        <begin position="1560"/>
        <end position="1587"/>
    </location>
</feature>
<accession>A0A5C6YQR7</accession>
<dbReference type="InterPro" id="IPR032710">
    <property type="entry name" value="NTF2-like_dom_sf"/>
</dbReference>
<dbReference type="SUPFAM" id="SSF54427">
    <property type="entry name" value="NTF2-like"/>
    <property type="match status" value="1"/>
</dbReference>
<reference evidence="6 7" key="1">
    <citation type="submission" date="2019-08" db="EMBL/GenBank/DDBJ databases">
        <title>Genome of Aequorivita lipolytica Y10-2 (type strain).</title>
        <authorList>
            <person name="Bowman J.P."/>
        </authorList>
    </citation>
    <scope>NUCLEOTIDE SEQUENCE [LARGE SCALE GENOMIC DNA]</scope>
    <source>
        <strain evidence="6 7">Y10-2</strain>
    </source>
</reference>
<dbReference type="PROSITE" id="PS50109">
    <property type="entry name" value="HIS_KIN"/>
    <property type="match status" value="1"/>
</dbReference>
<dbReference type="Pfam" id="PF02518">
    <property type="entry name" value="HATPase_c"/>
    <property type="match status" value="1"/>
</dbReference>
<evidence type="ECO:0000313" key="6">
    <source>
        <dbReference type="EMBL" id="TXD69851.1"/>
    </source>
</evidence>
<evidence type="ECO:0000256" key="4">
    <source>
        <dbReference type="SAM" id="Coils"/>
    </source>
</evidence>
<evidence type="ECO:0000256" key="3">
    <source>
        <dbReference type="ARBA" id="ARBA00022553"/>
    </source>
</evidence>
<keyword evidence="4" id="KW-0175">Coiled coil</keyword>
<dbReference type="EMBL" id="VORU01000003">
    <property type="protein sequence ID" value="TXD69851.1"/>
    <property type="molecule type" value="Genomic_DNA"/>
</dbReference>
<dbReference type="Proteomes" id="UP000321945">
    <property type="component" value="Unassembled WGS sequence"/>
</dbReference>
<dbReference type="InterPro" id="IPR005467">
    <property type="entry name" value="His_kinase_dom"/>
</dbReference>
<keyword evidence="3" id="KW-0597">Phosphoprotein</keyword>
<comment type="catalytic activity">
    <reaction evidence="1">
        <text>ATP + protein L-histidine = ADP + protein N-phospho-L-histidine.</text>
        <dbReference type="EC" id="2.7.13.3"/>
    </reaction>
</comment>
<dbReference type="SUPFAM" id="SSF47384">
    <property type="entry name" value="Homodimeric domain of signal transducing histidine kinase"/>
    <property type="match status" value="1"/>
</dbReference>
<gene>
    <name evidence="6" type="ORF">ESV24_05280</name>
</gene>
<dbReference type="SMART" id="SM00387">
    <property type="entry name" value="HATPase_c"/>
    <property type="match status" value="1"/>
</dbReference>
<dbReference type="InterPro" id="IPR004358">
    <property type="entry name" value="Sig_transdc_His_kin-like_C"/>
</dbReference>
<dbReference type="CDD" id="cd00082">
    <property type="entry name" value="HisKA"/>
    <property type="match status" value="1"/>
</dbReference>
<dbReference type="PANTHER" id="PTHR43065:SF42">
    <property type="entry name" value="TWO-COMPONENT SENSOR PPRA"/>
    <property type="match status" value="1"/>
</dbReference>
<keyword evidence="7" id="KW-1185">Reference proteome</keyword>
<organism evidence="6 7">
    <name type="scientific">Aequorivita lipolytica</name>
    <dbReference type="NCBI Taxonomy" id="153267"/>
    <lineage>
        <taxon>Bacteria</taxon>
        <taxon>Pseudomonadati</taxon>
        <taxon>Bacteroidota</taxon>
        <taxon>Flavobacteriia</taxon>
        <taxon>Flavobacteriales</taxon>
        <taxon>Flavobacteriaceae</taxon>
        <taxon>Aequorivita</taxon>
    </lineage>
</organism>
<dbReference type="GO" id="GO:0000155">
    <property type="term" value="F:phosphorelay sensor kinase activity"/>
    <property type="evidence" value="ECO:0007669"/>
    <property type="project" value="InterPro"/>
</dbReference>
<evidence type="ECO:0000256" key="2">
    <source>
        <dbReference type="ARBA" id="ARBA00012438"/>
    </source>
</evidence>
<dbReference type="InterPro" id="IPR003661">
    <property type="entry name" value="HisK_dim/P_dom"/>
</dbReference>
<dbReference type="EC" id="2.7.13.3" evidence="2"/>
<dbReference type="RefSeq" id="WP_111814690.1">
    <property type="nucleotide sequence ID" value="NZ_CBCRZQ010000002.1"/>
</dbReference>
<dbReference type="InterPro" id="IPR037401">
    <property type="entry name" value="SnoaL-like"/>
</dbReference>
<feature type="coiled-coil region" evidence="4">
    <location>
        <begin position="143"/>
        <end position="174"/>
    </location>
</feature>
<dbReference type="SMART" id="SM00388">
    <property type="entry name" value="HisKA"/>
    <property type="match status" value="1"/>
</dbReference>
<dbReference type="PRINTS" id="PR00344">
    <property type="entry name" value="BCTRLSENSOR"/>
</dbReference>
<dbReference type="InterPro" id="IPR036097">
    <property type="entry name" value="HisK_dim/P_sf"/>
</dbReference>
<dbReference type="InterPro" id="IPR036890">
    <property type="entry name" value="HATPase_C_sf"/>
</dbReference>
<dbReference type="Gene3D" id="3.30.565.10">
    <property type="entry name" value="Histidine kinase-like ATPase, C-terminal domain"/>
    <property type="match status" value="1"/>
</dbReference>
<evidence type="ECO:0000256" key="1">
    <source>
        <dbReference type="ARBA" id="ARBA00000085"/>
    </source>
</evidence>
<name>A0A5C6YQR7_9FLAO</name>
<feature type="coiled-coil region" evidence="4">
    <location>
        <begin position="1486"/>
        <end position="1513"/>
    </location>
</feature>
<dbReference type="SUPFAM" id="SSF55874">
    <property type="entry name" value="ATPase domain of HSP90 chaperone/DNA topoisomerase II/histidine kinase"/>
    <property type="match status" value="1"/>
</dbReference>
<dbReference type="OrthoDB" id="1931120at2"/>
<dbReference type="InterPro" id="IPR003594">
    <property type="entry name" value="HATPase_dom"/>
</dbReference>
<dbReference type="Gene3D" id="3.10.450.50">
    <property type="match status" value="1"/>
</dbReference>
<proteinExistence type="predicted"/>
<comment type="caution">
    <text evidence="6">The sequence shown here is derived from an EMBL/GenBank/DDBJ whole genome shotgun (WGS) entry which is preliminary data.</text>
</comment>
<dbReference type="Gene3D" id="1.10.287.130">
    <property type="match status" value="1"/>
</dbReference>
<sequence length="1784" mass="205211">MKLTKKIETEVLKVYDTWLHSYLNGDVATYDSYLDEEYHFIGSTNNEEFLNRKATTKFFYDTAEQLAGKCDLRNETRTLEQFGELIFITHFFDAWFLNDTEYNYYGRFRFTSALQKNKEGWRFIYQHFSMPDSKTEEGETIGFEKINEENQQLRDAIQRRTIELESKNRELEIEGALQRIRAEAVAMKQSSDLLDIVVTMRTEFIKLGHEAHYFWHMMWLPEKYEKAMTSGDGTKIGFVMELPRHIHGDIPMLANWEKSDDAIIIYPMDTEAALAYVDKMVTLGDFQNIDPQAPSEDDIRHIGGLTFIMARTTHGEIGYSLPGVVKHPPKEDLEILEKFAGAFDLAHRRFLDLKKAEKQTREVAIELGLEKVRSRSLAMHSSDELRAASALLFIEITKLGIESITSGYVLLDEDEKIGWNYMPDPSTGKIMPIATGVFHDKTDNMKSIIKNWKKQEPVFVLDLDEKQTIAHQTFIAEESLNFPISAEKLIAVSPPQLKLHTFNFKQGYLLIVGGEKLSQEQIDVMLRFTKVFQQTYTRFLDLQKAEAQAREAQIEMALEKVRSRSMGMQNSEELKEVIQVVYNQFIQLNINIEHTGFIINYKERDDMYIWLADNHDVPTQVTLPYFDCAHFNSFNVAKQRGNDFFANQLSFEEKNKFYKNLFEFIPEASKEIKDYYFGRKALAISTVLLDNIGLYIENFDGIPYSEEENAILLRFGKVFQQTYTRFLDLKKAEAQTREAQINLAVERVRAKALAMYASEEIMEVVFKLKEEIMGLDIPNVAAATIHIKEKDGTYTMWDLTAMQATKRKLYQPMKVNYRLEEINPHLFIKRMWEHTDPYFLVVQDEEDFKRTLQFLRDHDRGKEASDSEELLKNAKIKKAYHPTIPLNNGRMCIDLLEPPSAEIETILTKMGAAFDLAYKRFEDLKKAEEQTKEAKIEASLEKVRNVALALKKSEDMLDIAQVLYEQLLALGFTDIRNAIIDIHNDDTETFLDYDYSHDMSSAVTEFSFYGDPVIEQQIKKVQSSNDAFFEIELKGAALEELIETRLRNGEKDDPRLRQIDHLTYNLYSFGNGAIGISNFGILSDDQKKILKRFRNVFTFAYKRYTDLANAEAQAREAQIEAALEKVRSRSLAMHKPDELQEVVALVAEKLTELGVIFDAGGVILCTYFPDNKDVVHWIVAPDFSHSGSYFVPYFDNPIFKDAWDSKIRGDAYFSKEFSVEAKNHFFEYAFEHSDYKHFPEDYKQHVLKADKHNLSAAWSKNSAIIIPSLTGVVPSENEAEIIKRFAKVFEQAYIRFMDLQKAEERARESQIDIALERVRSRTMGMQKSDELAETSAVLFKQIKEIATETWSCGFCIWQENDEVELWMGADSGGILPPMLIPYKEEPTHRDIYKASLNGAVEYNKIWKGKALKEHYAFLRTIPSVAKAIKVMEDSGLTLPDQQCYYVGFFKYGYLLLITKEPNDNLIELSKRFTNVFDLTYTRFLDLQLKEKQSVELLAEKQRLEVTLTDLQATQKQLIQSEKMASLGELTAGIAHEIQNPLNFVNNFSEVSNELLEEMEEEMASENYEEALEILNDIKQNLEKITHHGKRADGIVKGMLQHSRKSTAEKEPTDINQLADEYLRLAYHGLRAKDKSFNATLETDFDESIGMVNVIPQDMGRVILNLITNAFYAVNEKKSVVDKDLSGFKNLTGLDSYKPTVSVSTKKLKDSIEIIVKDNGNGIPKHVLDKIFQPFFTTKPTGLGTGLGLSLSYDIVKTHGGELKVESKERTGSEFSINLPTKNDV</sequence>
<evidence type="ECO:0000313" key="7">
    <source>
        <dbReference type="Proteomes" id="UP000321945"/>
    </source>
</evidence>
<dbReference type="Pfam" id="PF13474">
    <property type="entry name" value="SnoaL_3"/>
    <property type="match status" value="1"/>
</dbReference>
<dbReference type="PANTHER" id="PTHR43065">
    <property type="entry name" value="SENSOR HISTIDINE KINASE"/>
    <property type="match status" value="1"/>
</dbReference>
<evidence type="ECO:0000259" key="5">
    <source>
        <dbReference type="PROSITE" id="PS50109"/>
    </source>
</evidence>